<dbReference type="EMBL" id="AP027151">
    <property type="protein sequence ID" value="BDV43641.1"/>
    <property type="molecule type" value="Genomic_DNA"/>
</dbReference>
<reference evidence="4 5" key="1">
    <citation type="submission" date="2022-12" db="EMBL/GenBank/DDBJ databases">
        <title>Polyphasic characterization of Geotalea uranireducens NIT-SL11 newly isolated from a complex of sewage sludge and microbially reduced graphene oxide.</title>
        <authorList>
            <person name="Xie L."/>
            <person name="Yoshida N."/>
            <person name="Meng L."/>
        </authorList>
    </citation>
    <scope>NUCLEOTIDE SEQUENCE [LARGE SCALE GENOMIC DNA]</scope>
    <source>
        <strain evidence="4 5">NIT-SL11</strain>
    </source>
</reference>
<dbReference type="EC" id="3.5.1.44" evidence="3"/>
<dbReference type="CDD" id="cd16352">
    <property type="entry name" value="CheD"/>
    <property type="match status" value="1"/>
</dbReference>
<evidence type="ECO:0000313" key="5">
    <source>
        <dbReference type="Proteomes" id="UP001317705"/>
    </source>
</evidence>
<gene>
    <name evidence="4" type="primary">cheD1_2</name>
    <name evidence="3" type="synonym">cheD</name>
    <name evidence="4" type="ORF">GURASL_25640</name>
</gene>
<dbReference type="InterPro" id="IPR011324">
    <property type="entry name" value="Cytotoxic_necrot_fac-like_cat"/>
</dbReference>
<evidence type="ECO:0000256" key="3">
    <source>
        <dbReference type="HAMAP-Rule" id="MF_01440"/>
    </source>
</evidence>
<evidence type="ECO:0000313" key="4">
    <source>
        <dbReference type="EMBL" id="BDV43641.1"/>
    </source>
</evidence>
<accession>A0ABN6VWQ5</accession>
<comment type="function">
    <text evidence="3">Probably deamidates glutamine residues to glutamate on methyl-accepting chemotaxis receptors (MCPs), playing an important role in chemotaxis.</text>
</comment>
<evidence type="ECO:0000256" key="1">
    <source>
        <dbReference type="ARBA" id="ARBA00022500"/>
    </source>
</evidence>
<comment type="catalytic activity">
    <reaction evidence="3">
        <text>L-glutaminyl-[protein] + H2O = L-glutamyl-[protein] + NH4(+)</text>
        <dbReference type="Rhea" id="RHEA:16441"/>
        <dbReference type="Rhea" id="RHEA-COMP:10207"/>
        <dbReference type="Rhea" id="RHEA-COMP:10208"/>
        <dbReference type="ChEBI" id="CHEBI:15377"/>
        <dbReference type="ChEBI" id="CHEBI:28938"/>
        <dbReference type="ChEBI" id="CHEBI:29973"/>
        <dbReference type="ChEBI" id="CHEBI:30011"/>
        <dbReference type="EC" id="3.5.1.44"/>
    </reaction>
</comment>
<dbReference type="InterPro" id="IPR038592">
    <property type="entry name" value="CheD-like_sf"/>
</dbReference>
<dbReference type="RefSeq" id="WP_281999767.1">
    <property type="nucleotide sequence ID" value="NZ_AP027151.1"/>
</dbReference>
<dbReference type="Proteomes" id="UP001317705">
    <property type="component" value="Chromosome"/>
</dbReference>
<protein>
    <recommendedName>
        <fullName evidence="3">Probable chemoreceptor glutamine deamidase CheD</fullName>
        <ecNumber evidence="3">3.5.1.44</ecNumber>
    </recommendedName>
</protein>
<dbReference type="PANTHER" id="PTHR35147:SF2">
    <property type="entry name" value="CHEMORECEPTOR GLUTAMINE DEAMIDASE CHED-RELATED"/>
    <property type="match status" value="1"/>
</dbReference>
<sequence>METGHACAGKSYFDRIFNTAAIKILPGEYHATAADTLLVTTLGSCVSVCIRDRINGIGGMNHFMLPEGEQPPREGQAGLARYGSHAMKMLIEQVLRLGGRRPYLEAKIFGAGKVIRDMTDVGRRNADFALAFLERQGIRVAAIDVGDSYPRKIYYTPATGKVFVRRLRTTEAELSPATPAAAAR</sequence>
<dbReference type="InterPro" id="IPR005659">
    <property type="entry name" value="Chemorcpt_Glu_NH3ase_CheD"/>
</dbReference>
<dbReference type="Pfam" id="PF03975">
    <property type="entry name" value="CheD"/>
    <property type="match status" value="1"/>
</dbReference>
<dbReference type="Gene3D" id="3.30.1330.200">
    <property type="match status" value="1"/>
</dbReference>
<organism evidence="4 5">
    <name type="scientific">Geotalea uraniireducens</name>
    <dbReference type="NCBI Taxonomy" id="351604"/>
    <lineage>
        <taxon>Bacteria</taxon>
        <taxon>Pseudomonadati</taxon>
        <taxon>Thermodesulfobacteriota</taxon>
        <taxon>Desulfuromonadia</taxon>
        <taxon>Geobacterales</taxon>
        <taxon>Geobacteraceae</taxon>
        <taxon>Geotalea</taxon>
    </lineage>
</organism>
<proteinExistence type="inferred from homology"/>
<comment type="similarity">
    <text evidence="3">Belongs to the CheD family.</text>
</comment>
<dbReference type="SUPFAM" id="SSF64438">
    <property type="entry name" value="CNF1/YfiH-like putative cysteine hydrolases"/>
    <property type="match status" value="1"/>
</dbReference>
<keyword evidence="2 3" id="KW-0378">Hydrolase</keyword>
<dbReference type="HAMAP" id="MF_01440">
    <property type="entry name" value="CheD"/>
    <property type="match status" value="1"/>
</dbReference>
<evidence type="ECO:0000256" key="2">
    <source>
        <dbReference type="ARBA" id="ARBA00022801"/>
    </source>
</evidence>
<keyword evidence="5" id="KW-1185">Reference proteome</keyword>
<dbReference type="PANTHER" id="PTHR35147">
    <property type="entry name" value="CHEMORECEPTOR GLUTAMINE DEAMIDASE CHED-RELATED"/>
    <property type="match status" value="1"/>
</dbReference>
<keyword evidence="1 3" id="KW-0145">Chemotaxis</keyword>
<name>A0ABN6VWQ5_9BACT</name>